<reference evidence="5 6" key="1">
    <citation type="submission" date="2019-06" db="EMBL/GenBank/DDBJ databases">
        <title>A chromosomal-level reference genome of Carpinus fangiana (Coryloideae, Betulaceae).</title>
        <authorList>
            <person name="Yang X."/>
            <person name="Wang Z."/>
            <person name="Zhang L."/>
            <person name="Hao G."/>
            <person name="Liu J."/>
            <person name="Yang Y."/>
        </authorList>
    </citation>
    <scope>NUCLEOTIDE SEQUENCE [LARGE SCALE GENOMIC DNA]</scope>
    <source>
        <strain evidence="5">Cfa_2016G</strain>
        <tissue evidence="5">Leaf</tissue>
    </source>
</reference>
<dbReference type="InterPro" id="IPR051992">
    <property type="entry name" value="OxStress_Response_Reg"/>
</dbReference>
<evidence type="ECO:0000256" key="2">
    <source>
        <dbReference type="ARBA" id="ARBA00023242"/>
    </source>
</evidence>
<organism evidence="5 6">
    <name type="scientific">Carpinus fangiana</name>
    <dbReference type="NCBI Taxonomy" id="176857"/>
    <lineage>
        <taxon>Eukaryota</taxon>
        <taxon>Viridiplantae</taxon>
        <taxon>Streptophyta</taxon>
        <taxon>Embryophyta</taxon>
        <taxon>Tracheophyta</taxon>
        <taxon>Spermatophyta</taxon>
        <taxon>Magnoliopsida</taxon>
        <taxon>eudicotyledons</taxon>
        <taxon>Gunneridae</taxon>
        <taxon>Pentapetalae</taxon>
        <taxon>rosids</taxon>
        <taxon>fabids</taxon>
        <taxon>Fagales</taxon>
        <taxon>Betulaceae</taxon>
        <taxon>Carpinus</taxon>
    </lineage>
</organism>
<dbReference type="PANTHER" id="PTHR33172:SF29">
    <property type="entry name" value="OS06G0559400 PROTEIN"/>
    <property type="match status" value="1"/>
</dbReference>
<feature type="coiled-coil region" evidence="3">
    <location>
        <begin position="258"/>
        <end position="291"/>
    </location>
</feature>
<evidence type="ECO:0000313" key="5">
    <source>
        <dbReference type="EMBL" id="KAE8021891.1"/>
    </source>
</evidence>
<feature type="region of interest" description="Disordered" evidence="4">
    <location>
        <begin position="214"/>
        <end position="240"/>
    </location>
</feature>
<gene>
    <name evidence="5" type="ORF">FH972_007741</name>
</gene>
<evidence type="ECO:0000313" key="6">
    <source>
        <dbReference type="Proteomes" id="UP000327013"/>
    </source>
</evidence>
<dbReference type="EMBL" id="CM017323">
    <property type="protein sequence ID" value="KAE8021891.1"/>
    <property type="molecule type" value="Genomic_DNA"/>
</dbReference>
<keyword evidence="6" id="KW-1185">Reference proteome</keyword>
<keyword evidence="3" id="KW-0175">Coiled coil</keyword>
<comment type="subcellular location">
    <subcellularLocation>
        <location evidence="1">Nucleus</location>
    </subcellularLocation>
</comment>
<name>A0A5N6QZK0_9ROSI</name>
<proteinExistence type="predicted"/>
<evidence type="ECO:0000256" key="3">
    <source>
        <dbReference type="SAM" id="Coils"/>
    </source>
</evidence>
<dbReference type="GO" id="GO:0006950">
    <property type="term" value="P:response to stress"/>
    <property type="evidence" value="ECO:0007669"/>
    <property type="project" value="UniProtKB-ARBA"/>
</dbReference>
<accession>A0A5N6QZK0</accession>
<sequence length="340" mass="37221">MDSSSGIIKQQSKHGFMAMAEQELATTGPLSDLSSLLQQLPIKRGLSKHYKGKSRSFTSLSDVRCMEDLVKAEKHRYSKKLKPCKSYVKGLVPSSRVISKKKLSNSRGSCSFHGANRRPPIPIQRGGEDEQAYVNCVAVLLQVRQQLVDFPVAEVLEEVEALGCEHLGGAHAPVVAPAVASEDGERLVVDLEDFFGGVHGGGGIENGHRLNYESGQEEAEDPTQISGGSRDEVGNGKRGGFRVGVEEEDLVGLVCQEEERFSSMLAEVEEEEEEEKERKKKREKREMAKITYRVVLGSLEMVVLQGNMKGGCPAGGGDGGFCIVYLSWVQVKRKLPGVFR</sequence>
<dbReference type="Proteomes" id="UP000327013">
    <property type="component" value="Chromosome 3"/>
</dbReference>
<keyword evidence="2" id="KW-0539">Nucleus</keyword>
<dbReference type="GO" id="GO:0005634">
    <property type="term" value="C:nucleus"/>
    <property type="evidence" value="ECO:0007669"/>
    <property type="project" value="UniProtKB-SubCell"/>
</dbReference>
<evidence type="ECO:0000256" key="4">
    <source>
        <dbReference type="SAM" id="MobiDB-lite"/>
    </source>
</evidence>
<dbReference type="AlphaFoldDB" id="A0A5N6QZK0"/>
<protein>
    <submittedName>
        <fullName evidence="5">Uncharacterized protein</fullName>
    </submittedName>
</protein>
<dbReference type="PANTHER" id="PTHR33172">
    <property type="entry name" value="OS08G0516900 PROTEIN"/>
    <property type="match status" value="1"/>
</dbReference>
<dbReference type="OrthoDB" id="1938584at2759"/>
<evidence type="ECO:0000256" key="1">
    <source>
        <dbReference type="ARBA" id="ARBA00004123"/>
    </source>
</evidence>